<keyword evidence="4" id="KW-1185">Reference proteome</keyword>
<dbReference type="GO" id="GO:0008168">
    <property type="term" value="F:methyltransferase activity"/>
    <property type="evidence" value="ECO:0007669"/>
    <property type="project" value="TreeGrafter"/>
</dbReference>
<feature type="compositionally biased region" description="Low complexity" evidence="2">
    <location>
        <begin position="1"/>
        <end position="15"/>
    </location>
</feature>
<dbReference type="Pfam" id="PF13489">
    <property type="entry name" value="Methyltransf_23"/>
    <property type="match status" value="1"/>
</dbReference>
<dbReference type="Gene3D" id="3.40.50.150">
    <property type="entry name" value="Vaccinia Virus protein VP39"/>
    <property type="match status" value="1"/>
</dbReference>
<organism evidence="3 4">
    <name type="scientific">Fusarium austroafricanum</name>
    <dbReference type="NCBI Taxonomy" id="2364996"/>
    <lineage>
        <taxon>Eukaryota</taxon>
        <taxon>Fungi</taxon>
        <taxon>Dikarya</taxon>
        <taxon>Ascomycota</taxon>
        <taxon>Pezizomycotina</taxon>
        <taxon>Sordariomycetes</taxon>
        <taxon>Hypocreomycetidae</taxon>
        <taxon>Hypocreales</taxon>
        <taxon>Nectriaceae</taxon>
        <taxon>Fusarium</taxon>
        <taxon>Fusarium concolor species complex</taxon>
    </lineage>
</organism>
<dbReference type="InterPro" id="IPR029063">
    <property type="entry name" value="SAM-dependent_MTases_sf"/>
</dbReference>
<sequence length="289" mass="32454">MSLQQSEQQTSSLETASEPVIQLQDAIPAANDGDTDSSIGEETGSSTVSISSSVLAYRKENGRSYHALSDGTDEHPKAEVIGVDLSPIQPAFVPPNLTFEVDDLEKDWTWTQKFDFIFGRMMLGSFADLPRIIQVAFDNLEPGGYLELQDMSPPARSDDDTLLPDSYLSRWCNYCFEAGQKLGRPIFPTTEYKNYLAAAGFENIVEVQQKWPTNPWPRDRKFKDLGAWSYANIASGLDGLSLAYFTRGLGWTPEETRVFCAHTRKDIQNPKIHAYWPIYFVYGRKPLTG</sequence>
<dbReference type="CDD" id="cd02440">
    <property type="entry name" value="AdoMet_MTases"/>
    <property type="match status" value="1"/>
</dbReference>
<evidence type="ECO:0000313" key="3">
    <source>
        <dbReference type="EMBL" id="KAF4452506.1"/>
    </source>
</evidence>
<gene>
    <name evidence="3" type="ORF">F53441_4667</name>
</gene>
<evidence type="ECO:0000256" key="1">
    <source>
        <dbReference type="ARBA" id="ARBA00038158"/>
    </source>
</evidence>
<dbReference type="PANTHER" id="PTHR43591">
    <property type="entry name" value="METHYLTRANSFERASE"/>
    <property type="match status" value="1"/>
</dbReference>
<dbReference type="AlphaFoldDB" id="A0A8H4P1H8"/>
<comment type="similarity">
    <text evidence="1">Belongs to the methyltransferase superfamily. LaeA methyltransferase family.</text>
</comment>
<proteinExistence type="inferred from homology"/>
<evidence type="ECO:0000256" key="2">
    <source>
        <dbReference type="SAM" id="MobiDB-lite"/>
    </source>
</evidence>
<name>A0A8H4P1H8_9HYPO</name>
<dbReference type="OrthoDB" id="2013972at2759"/>
<feature type="region of interest" description="Disordered" evidence="2">
    <location>
        <begin position="1"/>
        <end position="46"/>
    </location>
</feature>
<comment type="caution">
    <text evidence="3">The sequence shown here is derived from an EMBL/GenBank/DDBJ whole genome shotgun (WGS) entry which is preliminary data.</text>
</comment>
<accession>A0A8H4P1H8</accession>
<reference evidence="3" key="1">
    <citation type="submission" date="2020-01" db="EMBL/GenBank/DDBJ databases">
        <title>Identification and distribution of gene clusters putatively required for synthesis of sphingolipid metabolism inhibitors in phylogenetically diverse species of the filamentous fungus Fusarium.</title>
        <authorList>
            <person name="Kim H.-S."/>
            <person name="Busman M."/>
            <person name="Brown D.W."/>
            <person name="Divon H."/>
            <person name="Uhlig S."/>
            <person name="Proctor R.H."/>
        </authorList>
    </citation>
    <scope>NUCLEOTIDE SEQUENCE</scope>
    <source>
        <strain evidence="3">NRRL 53441</strain>
    </source>
</reference>
<dbReference type="PANTHER" id="PTHR43591:SF105">
    <property type="entry name" value="METHYLTRANSFERASE DOMAIN-CONTAINING PROTEIN-RELATED"/>
    <property type="match status" value="1"/>
</dbReference>
<dbReference type="SUPFAM" id="SSF53335">
    <property type="entry name" value="S-adenosyl-L-methionine-dependent methyltransferases"/>
    <property type="match status" value="1"/>
</dbReference>
<evidence type="ECO:0000313" key="4">
    <source>
        <dbReference type="Proteomes" id="UP000605986"/>
    </source>
</evidence>
<dbReference type="EMBL" id="JAADJG010000184">
    <property type="protein sequence ID" value="KAF4452506.1"/>
    <property type="molecule type" value="Genomic_DNA"/>
</dbReference>
<evidence type="ECO:0008006" key="5">
    <source>
        <dbReference type="Google" id="ProtNLM"/>
    </source>
</evidence>
<protein>
    <recommendedName>
        <fullName evidence="5">Methyltransferase domain-containing protein</fullName>
    </recommendedName>
</protein>
<dbReference type="Proteomes" id="UP000605986">
    <property type="component" value="Unassembled WGS sequence"/>
</dbReference>